<evidence type="ECO:0000256" key="1">
    <source>
        <dbReference type="SAM" id="MobiDB-lite"/>
    </source>
</evidence>
<proteinExistence type="predicted"/>
<name>A0A1I2H076_9ACTN</name>
<evidence type="ECO:0008006" key="4">
    <source>
        <dbReference type="Google" id="ProtNLM"/>
    </source>
</evidence>
<dbReference type="PROSITE" id="PS51257">
    <property type="entry name" value="PROKAR_LIPOPROTEIN"/>
    <property type="match status" value="1"/>
</dbReference>
<dbReference type="EMBL" id="FONV01000007">
    <property type="protein sequence ID" value="SFF23465.1"/>
    <property type="molecule type" value="Genomic_DNA"/>
</dbReference>
<organism evidence="2 3">
    <name type="scientific">Actinoplanes philippinensis</name>
    <dbReference type="NCBI Taxonomy" id="35752"/>
    <lineage>
        <taxon>Bacteria</taxon>
        <taxon>Bacillati</taxon>
        <taxon>Actinomycetota</taxon>
        <taxon>Actinomycetes</taxon>
        <taxon>Micromonosporales</taxon>
        <taxon>Micromonosporaceae</taxon>
        <taxon>Actinoplanes</taxon>
    </lineage>
</organism>
<gene>
    <name evidence="2" type="ORF">SAMN05421541_107379</name>
</gene>
<feature type="region of interest" description="Disordered" evidence="1">
    <location>
        <begin position="141"/>
        <end position="171"/>
    </location>
</feature>
<protein>
    <recommendedName>
        <fullName evidence="4">DUF3558 domain-containing protein</fullName>
    </recommendedName>
</protein>
<accession>A0A1I2H076</accession>
<dbReference type="Proteomes" id="UP000199645">
    <property type="component" value="Unassembled WGS sequence"/>
</dbReference>
<feature type="compositionally biased region" description="Basic and acidic residues" evidence="1">
    <location>
        <begin position="157"/>
        <end position="171"/>
    </location>
</feature>
<reference evidence="2 3" key="1">
    <citation type="submission" date="2016-10" db="EMBL/GenBank/DDBJ databases">
        <authorList>
            <person name="de Groot N.N."/>
        </authorList>
    </citation>
    <scope>NUCLEOTIDE SEQUENCE [LARGE SCALE GENOMIC DNA]</scope>
    <source>
        <strain evidence="2 3">DSM 43019</strain>
    </source>
</reference>
<dbReference type="AlphaFoldDB" id="A0A1I2H076"/>
<sequence>MWRYVAPGQHDRMRTSIGLLVIGAALVALTGCGGDGEAPKVSPDKPCELLTDAEVTAASGIGEQGSPWTEGLHDGWECRWRRPAAGRDSWELRLITQNNDGGCYTPPGAVPAPDLDPTAFISTETDSVVAVERNGTCMRLYADSDTPEGNGTGISVEENRELTEKAMERLR</sequence>
<keyword evidence="3" id="KW-1185">Reference proteome</keyword>
<evidence type="ECO:0000313" key="2">
    <source>
        <dbReference type="EMBL" id="SFF23465.1"/>
    </source>
</evidence>
<evidence type="ECO:0000313" key="3">
    <source>
        <dbReference type="Proteomes" id="UP000199645"/>
    </source>
</evidence>